<evidence type="ECO:0000256" key="1">
    <source>
        <dbReference type="SAM" id="MobiDB-lite"/>
    </source>
</evidence>
<dbReference type="Proteomes" id="UP000746751">
    <property type="component" value="Unassembled WGS sequence"/>
</dbReference>
<comment type="caution">
    <text evidence="4">The sequence shown here is derived from an EMBL/GenBank/DDBJ whole genome shotgun (WGS) entry which is preliminary data.</text>
</comment>
<dbReference type="InterPro" id="IPR013974">
    <property type="entry name" value="SAF"/>
</dbReference>
<reference evidence="4" key="1">
    <citation type="journal article" date="2021" name="PeerJ">
        <title>Extensive microbial diversity within the chicken gut microbiome revealed by metagenomics and culture.</title>
        <authorList>
            <person name="Gilroy R."/>
            <person name="Ravi A."/>
            <person name="Getino M."/>
            <person name="Pursley I."/>
            <person name="Horton D.L."/>
            <person name="Alikhan N.F."/>
            <person name="Baker D."/>
            <person name="Gharbi K."/>
            <person name="Hall N."/>
            <person name="Watson M."/>
            <person name="Adriaenssens E.M."/>
            <person name="Foster-Nyarko E."/>
            <person name="Jarju S."/>
            <person name="Secka A."/>
            <person name="Antonio M."/>
            <person name="Oren A."/>
            <person name="Chaudhuri R.R."/>
            <person name="La Ragione R."/>
            <person name="Hildebrand F."/>
            <person name="Pallen M.J."/>
        </authorList>
    </citation>
    <scope>NUCLEOTIDE SEQUENCE</scope>
    <source>
        <strain evidence="4">ChiGjej2B2-7701</strain>
    </source>
</reference>
<sequence length="278" mass="28380">MKRSVRLAISVVTGIAAAVVALAYASSVRQEAQAAQQEALARYGGELVAVCVASRDIEPGDMIDEGNVVVEEWVTSLLPPEAMTSLGDVAGRVATSHIPERAVLSPVYFETQSGSLEIPADKVAVCVASDPQHAVGGSLARGDTVDVYVSDAEIADRLLSARVLDTSALAQGGGDLSWVTLAVDPERVSEVLAAMSAGQITLVAPGRDGGISDDVADEDDSAAADAGDTERASGGDTVGEASSGQPDEDTHREESRDGGSAGSSEDEGASVEEKRGDA</sequence>
<evidence type="ECO:0000256" key="2">
    <source>
        <dbReference type="SAM" id="SignalP"/>
    </source>
</evidence>
<keyword evidence="2" id="KW-0732">Signal</keyword>
<dbReference type="Pfam" id="PF16976">
    <property type="entry name" value="RcpC"/>
    <property type="match status" value="1"/>
</dbReference>
<reference evidence="4" key="2">
    <citation type="submission" date="2021-09" db="EMBL/GenBank/DDBJ databases">
        <authorList>
            <person name="Gilroy R."/>
        </authorList>
    </citation>
    <scope>NUCLEOTIDE SEQUENCE</scope>
    <source>
        <strain evidence="4">ChiGjej2B2-7701</strain>
    </source>
</reference>
<dbReference type="Pfam" id="PF08666">
    <property type="entry name" value="SAF"/>
    <property type="match status" value="1"/>
</dbReference>
<accession>A0A921LRM4</accession>
<dbReference type="InterPro" id="IPR031571">
    <property type="entry name" value="RcpC_dom"/>
</dbReference>
<feature type="signal peptide" evidence="2">
    <location>
        <begin position="1"/>
        <end position="23"/>
    </location>
</feature>
<feature type="compositionally biased region" description="Basic and acidic residues" evidence="1">
    <location>
        <begin position="248"/>
        <end position="257"/>
    </location>
</feature>
<proteinExistence type="predicted"/>
<name>A0A921LRM4_9ACTN</name>
<dbReference type="NCBIfam" id="TIGR03177">
    <property type="entry name" value="pilus_cpaB"/>
    <property type="match status" value="1"/>
</dbReference>
<dbReference type="AlphaFoldDB" id="A0A921LRM4"/>
<organism evidence="4 5">
    <name type="scientific">Collinsella ihumii</name>
    <dbReference type="NCBI Taxonomy" id="1720204"/>
    <lineage>
        <taxon>Bacteria</taxon>
        <taxon>Bacillati</taxon>
        <taxon>Actinomycetota</taxon>
        <taxon>Coriobacteriia</taxon>
        <taxon>Coriobacteriales</taxon>
        <taxon>Coriobacteriaceae</taxon>
        <taxon>Collinsella</taxon>
    </lineage>
</organism>
<dbReference type="CDD" id="cd11614">
    <property type="entry name" value="SAF_CpaB_FlgA_like"/>
    <property type="match status" value="1"/>
</dbReference>
<dbReference type="InterPro" id="IPR017592">
    <property type="entry name" value="Pilus_assmbl_Flp-typ_CpaB"/>
</dbReference>
<feature type="chain" id="PRO_5038885294" evidence="2">
    <location>
        <begin position="24"/>
        <end position="278"/>
    </location>
</feature>
<evidence type="ECO:0000313" key="5">
    <source>
        <dbReference type="Proteomes" id="UP000746751"/>
    </source>
</evidence>
<evidence type="ECO:0000313" key="4">
    <source>
        <dbReference type="EMBL" id="HJG31119.1"/>
    </source>
</evidence>
<feature type="region of interest" description="Disordered" evidence="1">
    <location>
        <begin position="203"/>
        <end position="278"/>
    </location>
</feature>
<dbReference type="EMBL" id="DYVF01000043">
    <property type="protein sequence ID" value="HJG31119.1"/>
    <property type="molecule type" value="Genomic_DNA"/>
</dbReference>
<protein>
    <submittedName>
        <fullName evidence="4">Flp pilus assembly protein CpaB</fullName>
    </submittedName>
</protein>
<dbReference type="Gene3D" id="3.90.1210.10">
    <property type="entry name" value="Antifreeze-like/N-acetylneuraminic acid synthase C-terminal domain"/>
    <property type="match status" value="1"/>
</dbReference>
<feature type="domain" description="SAF" evidence="3">
    <location>
        <begin position="48"/>
        <end position="110"/>
    </location>
</feature>
<gene>
    <name evidence="4" type="primary">cpaB</name>
    <name evidence="4" type="ORF">K8U80_06945</name>
</gene>
<dbReference type="SMART" id="SM00858">
    <property type="entry name" value="SAF"/>
    <property type="match status" value="1"/>
</dbReference>
<evidence type="ECO:0000259" key="3">
    <source>
        <dbReference type="SMART" id="SM00858"/>
    </source>
</evidence>